<feature type="region of interest" description="Disordered" evidence="1">
    <location>
        <begin position="419"/>
        <end position="439"/>
    </location>
</feature>
<feature type="compositionally biased region" description="Basic and acidic residues" evidence="1">
    <location>
        <begin position="464"/>
        <end position="474"/>
    </location>
</feature>
<feature type="transmembrane region" description="Helical" evidence="2">
    <location>
        <begin position="346"/>
        <end position="364"/>
    </location>
</feature>
<dbReference type="KEGG" id="dfa:DFA_05648"/>
<evidence type="ECO:0000313" key="4">
    <source>
        <dbReference type="Proteomes" id="UP000007797"/>
    </source>
</evidence>
<proteinExistence type="predicted"/>
<evidence type="ECO:0000256" key="1">
    <source>
        <dbReference type="SAM" id="MobiDB-lite"/>
    </source>
</evidence>
<feature type="transmembrane region" description="Helical" evidence="2">
    <location>
        <begin position="301"/>
        <end position="325"/>
    </location>
</feature>
<evidence type="ECO:0008006" key="5">
    <source>
        <dbReference type="Google" id="ProtNLM"/>
    </source>
</evidence>
<dbReference type="EMBL" id="GL883008">
    <property type="protein sequence ID" value="EGG23515.1"/>
    <property type="molecule type" value="Genomic_DNA"/>
</dbReference>
<feature type="transmembrane region" description="Helical" evidence="2">
    <location>
        <begin position="370"/>
        <end position="388"/>
    </location>
</feature>
<protein>
    <recommendedName>
        <fullName evidence="5">Transmembrane protein</fullName>
    </recommendedName>
</protein>
<dbReference type="GeneID" id="14875531"/>
<evidence type="ECO:0000256" key="2">
    <source>
        <dbReference type="SAM" id="Phobius"/>
    </source>
</evidence>
<keyword evidence="2" id="KW-0812">Transmembrane</keyword>
<accession>F4PLW1</accession>
<feature type="compositionally biased region" description="Acidic residues" evidence="1">
    <location>
        <begin position="423"/>
        <end position="432"/>
    </location>
</feature>
<dbReference type="AlphaFoldDB" id="F4PLW1"/>
<feature type="region of interest" description="Disordered" evidence="1">
    <location>
        <begin position="451"/>
        <end position="474"/>
    </location>
</feature>
<keyword evidence="2" id="KW-0472">Membrane</keyword>
<evidence type="ECO:0000313" key="3">
    <source>
        <dbReference type="EMBL" id="EGG23515.1"/>
    </source>
</evidence>
<dbReference type="Proteomes" id="UP000007797">
    <property type="component" value="Unassembled WGS sequence"/>
</dbReference>
<keyword evidence="2" id="KW-1133">Transmembrane helix</keyword>
<gene>
    <name evidence="3" type="ORF">DFA_05648</name>
</gene>
<reference evidence="4" key="1">
    <citation type="journal article" date="2011" name="Genome Res.">
        <title>Phylogeny-wide analysis of social amoeba genomes highlights ancient origins for complex intercellular communication.</title>
        <authorList>
            <person name="Heidel A.J."/>
            <person name="Lawal H.M."/>
            <person name="Felder M."/>
            <person name="Schilde C."/>
            <person name="Helps N.R."/>
            <person name="Tunggal B."/>
            <person name="Rivero F."/>
            <person name="John U."/>
            <person name="Schleicher M."/>
            <person name="Eichinger L."/>
            <person name="Platzer M."/>
            <person name="Noegel A.A."/>
            <person name="Schaap P."/>
            <person name="Gloeckner G."/>
        </authorList>
    </citation>
    <scope>NUCLEOTIDE SEQUENCE [LARGE SCALE GENOMIC DNA]</scope>
    <source>
        <strain evidence="4">SH3</strain>
    </source>
</reference>
<dbReference type="RefSeq" id="XP_004361366.1">
    <property type="nucleotide sequence ID" value="XM_004361309.1"/>
</dbReference>
<sequence>MINNEVLVSTIKTAPKVVLEMLTKLSFSQKVLMGATTATFVSVGVASEILSPLGRKIESVDDYKQILDETNYRLSNLQSSEELNDLDFETLEDLSNTMANSKYFTLAMEDKIDTICSILLRFLLVVFQITQQVEAATQEEAQQIHYDYLNSITEHPFILSIRSMIDSIIKFSSRDTLFSEIIDYVGNISLLHIRFIYIDMIAKGVVIKGAKNLVDPLRVLEFLSVTGSLGTHFLGFDHIRHAVNMVANVVYDMGHIVKSNGDLVQIPEEVMEATKQMSGMRYRKYIPSRLYRNKESVVTDILVSSLVLCTGAAPLKSVLISSFLLTSKNSVCEDTYEKLNNPVGRVFFMAFLPAALMCSLVVTTKSIKSALAAASIAVSVFGVEWLAYKYGPKKFFSLCMMDLYSYDLARISRASQMDAEQQAQDDEVEQDEVAQVSREKGQAKIVEIIQEEDEQENEQEQQVEQDREQVEQKE</sequence>
<organism evidence="3 4">
    <name type="scientific">Cavenderia fasciculata</name>
    <name type="common">Slime mold</name>
    <name type="synonym">Dictyostelium fasciculatum</name>
    <dbReference type="NCBI Taxonomy" id="261658"/>
    <lineage>
        <taxon>Eukaryota</taxon>
        <taxon>Amoebozoa</taxon>
        <taxon>Evosea</taxon>
        <taxon>Eumycetozoa</taxon>
        <taxon>Dictyostelia</taxon>
        <taxon>Acytosteliales</taxon>
        <taxon>Cavenderiaceae</taxon>
        <taxon>Cavenderia</taxon>
    </lineage>
</organism>
<keyword evidence="4" id="KW-1185">Reference proteome</keyword>
<name>F4PLW1_CACFS</name>
<feature type="compositionally biased region" description="Acidic residues" evidence="1">
    <location>
        <begin position="451"/>
        <end position="463"/>
    </location>
</feature>